<organism evidence="1 2">
    <name type="scientific">Clostridium senegalense</name>
    <dbReference type="NCBI Taxonomy" id="1465809"/>
    <lineage>
        <taxon>Bacteria</taxon>
        <taxon>Bacillati</taxon>
        <taxon>Bacillota</taxon>
        <taxon>Clostridia</taxon>
        <taxon>Eubacteriales</taxon>
        <taxon>Clostridiaceae</taxon>
        <taxon>Clostridium</taxon>
    </lineage>
</organism>
<proteinExistence type="predicted"/>
<evidence type="ECO:0000313" key="1">
    <source>
        <dbReference type="EMBL" id="NEU05286.1"/>
    </source>
</evidence>
<evidence type="ECO:0000313" key="2">
    <source>
        <dbReference type="Proteomes" id="UP000481872"/>
    </source>
</evidence>
<dbReference type="GO" id="GO:0003677">
    <property type="term" value="F:DNA binding"/>
    <property type="evidence" value="ECO:0007669"/>
    <property type="project" value="InterPro"/>
</dbReference>
<dbReference type="Proteomes" id="UP000481872">
    <property type="component" value="Unassembled WGS sequence"/>
</dbReference>
<dbReference type="EMBL" id="JAAGPU010000018">
    <property type="protein sequence ID" value="NEU05286.1"/>
    <property type="molecule type" value="Genomic_DNA"/>
</dbReference>
<protein>
    <submittedName>
        <fullName evidence="1">Eco47II family restriction endonuclease</fullName>
    </submittedName>
</protein>
<dbReference type="GO" id="GO:0009036">
    <property type="term" value="F:type II site-specific deoxyribonuclease activity"/>
    <property type="evidence" value="ECO:0007669"/>
    <property type="project" value="InterPro"/>
</dbReference>
<gene>
    <name evidence="1" type="ORF">G3M99_10565</name>
</gene>
<keyword evidence="1" id="KW-0540">Nuclease</keyword>
<sequence>MSYVSFLSDEHLLSCIERLYNVYEKKKDEFTLSKFYENQIDPIKLLFDMNFFGISQEEVIAREIQRKIDKSISNAIGTFHEELLGGIDGYMKHPVGCGFDITDSQCNLLFSDIKNKHNTVKGSNLQNLYSDLESYIEDKPNAKSYWVQIISAGQSFNENWTIPAHNKYNPNVYKISADRFYEVLTGKKNAFAELCTVLPIAINDFLDSKQLKPTISNINVYKQLCTRALNNKVSLNIQLMNDTFKNYNGFPIKNI</sequence>
<dbReference type="Pfam" id="PF09553">
    <property type="entry name" value="RE_Eco47II"/>
    <property type="match status" value="1"/>
</dbReference>
<reference evidence="1 2" key="1">
    <citation type="submission" date="2020-02" db="EMBL/GenBank/DDBJ databases">
        <title>Genome assembly of a novel Clostridium senegalense strain.</title>
        <authorList>
            <person name="Gupta T.B."/>
            <person name="Jauregui R."/>
            <person name="Maclean P."/>
            <person name="Nawarathana A."/>
            <person name="Brightwell G."/>
        </authorList>
    </citation>
    <scope>NUCLEOTIDE SEQUENCE [LARGE SCALE GENOMIC DNA]</scope>
    <source>
        <strain evidence="1 2">AGRFS4</strain>
    </source>
</reference>
<dbReference type="GO" id="GO:0009307">
    <property type="term" value="P:DNA restriction-modification system"/>
    <property type="evidence" value="ECO:0007669"/>
    <property type="project" value="InterPro"/>
</dbReference>
<keyword evidence="1" id="KW-0255">Endonuclease</keyword>
<keyword evidence="1" id="KW-0378">Hydrolase</keyword>
<comment type="caution">
    <text evidence="1">The sequence shown here is derived from an EMBL/GenBank/DDBJ whole genome shotgun (WGS) entry which is preliminary data.</text>
</comment>
<name>A0A6M0H3G0_9CLOT</name>
<keyword evidence="2" id="KW-1185">Reference proteome</keyword>
<dbReference type="AlphaFoldDB" id="A0A6M0H3G0"/>
<dbReference type="InterPro" id="IPR019057">
    <property type="entry name" value="Restrct_endonuc_II_Eco47II"/>
</dbReference>
<accession>A0A6M0H3G0</accession>
<dbReference type="RefSeq" id="WP_199870140.1">
    <property type="nucleotide sequence ID" value="NZ_JAAGPU010000018.1"/>
</dbReference>